<accession>A0A2W5V8E9</accession>
<gene>
    <name evidence="3" type="ORF">DI536_05050</name>
</gene>
<dbReference type="InterPro" id="IPR005804">
    <property type="entry name" value="FA_desaturase_dom"/>
</dbReference>
<keyword evidence="1" id="KW-1133">Transmembrane helix</keyword>
<reference evidence="3 4" key="1">
    <citation type="submission" date="2017-08" db="EMBL/GenBank/DDBJ databases">
        <title>Infants hospitalized years apart are colonized by the same room-sourced microbial strains.</title>
        <authorList>
            <person name="Brooks B."/>
            <person name="Olm M.R."/>
            <person name="Firek B.A."/>
            <person name="Baker R."/>
            <person name="Thomas B.C."/>
            <person name="Morowitz M.J."/>
            <person name="Banfield J.F."/>
        </authorList>
    </citation>
    <scope>NUCLEOTIDE SEQUENCE [LARGE SCALE GENOMIC DNA]</scope>
    <source>
        <strain evidence="3">S2_003_000_R2_14</strain>
    </source>
</reference>
<evidence type="ECO:0000313" key="4">
    <source>
        <dbReference type="Proteomes" id="UP000249061"/>
    </source>
</evidence>
<dbReference type="PANTHER" id="PTHR19353:SF19">
    <property type="entry name" value="DELTA(5) FATTY ACID DESATURASE C-RELATED"/>
    <property type="match status" value="1"/>
</dbReference>
<sequence length="337" mass="37315">MRQHAAERPALLLRGERVAALTFDALRAELDRAGCFKTRPASAVASLVLHLVASAALFFASAHLGSALLFVAGSLVFYRLGWLMHDAAHGGTFSSTVANKRFAALTAGIMGEFPSDWSYGHGRHHAAPNVRGRDMDQSERWDPSRRYRTWAGAFVGLLLFSTFKGRYLPKTLLLLGLRDGYFCYQHARANFRRELAASIGGFTLQLTFFTVLFGAWGPLLFLAHTSIGMLYLNTVFAGNHYDLESFDEADAAKLSFAELQVRTSRNYPPGALAAFVFGGLEYQIEHHLFPSMPRAGLRKAAPLVRTFCEAHALPYRQQSFIGSVVGVLRFHLDRARA</sequence>
<name>A0A2W5V8E9_9BACT</name>
<feature type="domain" description="Fatty acid desaturase" evidence="2">
    <location>
        <begin position="67"/>
        <end position="318"/>
    </location>
</feature>
<comment type="caution">
    <text evidence="3">The sequence shown here is derived from an EMBL/GenBank/DDBJ whole genome shotgun (WGS) entry which is preliminary data.</text>
</comment>
<dbReference type="AlphaFoldDB" id="A0A2W5V8E9"/>
<dbReference type="CDD" id="cd03506">
    <property type="entry name" value="Delta6-FADS-like"/>
    <property type="match status" value="1"/>
</dbReference>
<protein>
    <recommendedName>
        <fullName evidence="2">Fatty acid desaturase domain-containing protein</fullName>
    </recommendedName>
</protein>
<dbReference type="EMBL" id="QFQP01000002">
    <property type="protein sequence ID" value="PZR17678.1"/>
    <property type="molecule type" value="Genomic_DNA"/>
</dbReference>
<dbReference type="InterPro" id="IPR012171">
    <property type="entry name" value="Fatty_acid_desaturase"/>
</dbReference>
<dbReference type="GO" id="GO:0016717">
    <property type="term" value="F:oxidoreductase activity, acting on paired donors, with oxidation of a pair of donors resulting in the reduction of molecular oxygen to two molecules of water"/>
    <property type="evidence" value="ECO:0007669"/>
    <property type="project" value="TreeGrafter"/>
</dbReference>
<keyword evidence="1" id="KW-0472">Membrane</keyword>
<feature type="transmembrane region" description="Helical" evidence="1">
    <location>
        <begin position="202"/>
        <end position="223"/>
    </location>
</feature>
<keyword evidence="1" id="KW-0812">Transmembrane</keyword>
<proteinExistence type="predicted"/>
<dbReference type="PANTHER" id="PTHR19353">
    <property type="entry name" value="FATTY ACID DESATURASE 2"/>
    <property type="match status" value="1"/>
</dbReference>
<evidence type="ECO:0000259" key="2">
    <source>
        <dbReference type="Pfam" id="PF00487"/>
    </source>
</evidence>
<feature type="transmembrane region" description="Helical" evidence="1">
    <location>
        <begin position="47"/>
        <end position="78"/>
    </location>
</feature>
<dbReference type="GO" id="GO:0016020">
    <property type="term" value="C:membrane"/>
    <property type="evidence" value="ECO:0007669"/>
    <property type="project" value="TreeGrafter"/>
</dbReference>
<dbReference type="Proteomes" id="UP000249061">
    <property type="component" value="Unassembled WGS sequence"/>
</dbReference>
<dbReference type="Pfam" id="PF00487">
    <property type="entry name" value="FA_desaturase"/>
    <property type="match status" value="1"/>
</dbReference>
<dbReference type="GO" id="GO:0008610">
    <property type="term" value="P:lipid biosynthetic process"/>
    <property type="evidence" value="ECO:0007669"/>
    <property type="project" value="UniProtKB-ARBA"/>
</dbReference>
<organism evidence="3 4">
    <name type="scientific">Archangium gephyra</name>
    <dbReference type="NCBI Taxonomy" id="48"/>
    <lineage>
        <taxon>Bacteria</taxon>
        <taxon>Pseudomonadati</taxon>
        <taxon>Myxococcota</taxon>
        <taxon>Myxococcia</taxon>
        <taxon>Myxococcales</taxon>
        <taxon>Cystobacterineae</taxon>
        <taxon>Archangiaceae</taxon>
        <taxon>Archangium</taxon>
    </lineage>
</organism>
<evidence type="ECO:0000313" key="3">
    <source>
        <dbReference type="EMBL" id="PZR17678.1"/>
    </source>
</evidence>
<evidence type="ECO:0000256" key="1">
    <source>
        <dbReference type="SAM" id="Phobius"/>
    </source>
</evidence>